<sequence length="146" mass="16603">MYLGIEHVLAISAALVRTIFGFEIEPQFNEPYLSTSLQDFWGRRWNLMVTSILCPTVYDLVCGTCCHPGHFPCVRVVVKKAMIRSGWRLHRAVSGPLTLAFVAVTGNWLFFPQLVRNGVDRKAIREYAILVDFLRSKLPVHLVKSL</sequence>
<dbReference type="InterPro" id="IPR032805">
    <property type="entry name" value="Wax_synthase_dom"/>
</dbReference>
<comment type="similarity">
    <text evidence="2">Belongs to the wax synthase family.</text>
</comment>
<dbReference type="PANTHER" id="PTHR31595:SF70">
    <property type="entry name" value="LONG-CHAIN-ALCOHOL O-FATTY-ACYLTRANSFERASE 3-RELATED"/>
    <property type="match status" value="1"/>
</dbReference>
<feature type="signal peptide" evidence="9">
    <location>
        <begin position="1"/>
        <end position="21"/>
    </location>
</feature>
<gene>
    <name evidence="11" type="ORF">PIB30_100771</name>
</gene>
<dbReference type="InterPro" id="IPR044851">
    <property type="entry name" value="Wax_synthase"/>
</dbReference>
<evidence type="ECO:0000256" key="5">
    <source>
        <dbReference type="ARBA" id="ARBA00022989"/>
    </source>
</evidence>
<comment type="caution">
    <text evidence="11">The sequence shown here is derived from an EMBL/GenBank/DDBJ whole genome shotgun (WGS) entry which is preliminary data.</text>
</comment>
<evidence type="ECO:0000313" key="12">
    <source>
        <dbReference type="Proteomes" id="UP001341840"/>
    </source>
</evidence>
<evidence type="ECO:0000256" key="8">
    <source>
        <dbReference type="ARBA" id="ARBA00023315"/>
    </source>
</evidence>
<evidence type="ECO:0000256" key="2">
    <source>
        <dbReference type="ARBA" id="ARBA00007282"/>
    </source>
</evidence>
<keyword evidence="8" id="KW-0012">Acyltransferase</keyword>
<evidence type="ECO:0000256" key="3">
    <source>
        <dbReference type="ARBA" id="ARBA00022679"/>
    </source>
</evidence>
<keyword evidence="9" id="KW-0732">Signal</keyword>
<evidence type="ECO:0000256" key="7">
    <source>
        <dbReference type="ARBA" id="ARBA00023136"/>
    </source>
</evidence>
<keyword evidence="7" id="KW-0472">Membrane</keyword>
<dbReference type="EMBL" id="JASCZI010002858">
    <property type="protein sequence ID" value="MED6116483.1"/>
    <property type="molecule type" value="Genomic_DNA"/>
</dbReference>
<feature type="chain" id="PRO_5046001582" description="Wax synthase domain-containing protein" evidence="9">
    <location>
        <begin position="22"/>
        <end position="146"/>
    </location>
</feature>
<evidence type="ECO:0000256" key="4">
    <source>
        <dbReference type="ARBA" id="ARBA00022692"/>
    </source>
</evidence>
<evidence type="ECO:0000259" key="10">
    <source>
        <dbReference type="Pfam" id="PF13813"/>
    </source>
</evidence>
<keyword evidence="5" id="KW-1133">Transmembrane helix</keyword>
<keyword evidence="3" id="KW-0808">Transferase</keyword>
<evidence type="ECO:0000313" key="11">
    <source>
        <dbReference type="EMBL" id="MED6116483.1"/>
    </source>
</evidence>
<dbReference type="Proteomes" id="UP001341840">
    <property type="component" value="Unassembled WGS sequence"/>
</dbReference>
<protein>
    <recommendedName>
        <fullName evidence="10">Wax synthase domain-containing protein</fullName>
    </recommendedName>
</protein>
<evidence type="ECO:0000256" key="9">
    <source>
        <dbReference type="SAM" id="SignalP"/>
    </source>
</evidence>
<feature type="domain" description="Wax synthase" evidence="10">
    <location>
        <begin position="25"/>
        <end position="63"/>
    </location>
</feature>
<keyword evidence="4" id="KW-0812">Transmembrane</keyword>
<evidence type="ECO:0000256" key="6">
    <source>
        <dbReference type="ARBA" id="ARBA00023098"/>
    </source>
</evidence>
<organism evidence="11 12">
    <name type="scientific">Stylosanthes scabra</name>
    <dbReference type="NCBI Taxonomy" id="79078"/>
    <lineage>
        <taxon>Eukaryota</taxon>
        <taxon>Viridiplantae</taxon>
        <taxon>Streptophyta</taxon>
        <taxon>Embryophyta</taxon>
        <taxon>Tracheophyta</taxon>
        <taxon>Spermatophyta</taxon>
        <taxon>Magnoliopsida</taxon>
        <taxon>eudicotyledons</taxon>
        <taxon>Gunneridae</taxon>
        <taxon>Pentapetalae</taxon>
        <taxon>rosids</taxon>
        <taxon>fabids</taxon>
        <taxon>Fabales</taxon>
        <taxon>Fabaceae</taxon>
        <taxon>Papilionoideae</taxon>
        <taxon>50 kb inversion clade</taxon>
        <taxon>dalbergioids sensu lato</taxon>
        <taxon>Dalbergieae</taxon>
        <taxon>Pterocarpus clade</taxon>
        <taxon>Stylosanthes</taxon>
    </lineage>
</organism>
<reference evidence="11 12" key="1">
    <citation type="journal article" date="2023" name="Plants (Basel)">
        <title>Bridging the Gap: Combining Genomics and Transcriptomics Approaches to Understand Stylosanthes scabra, an Orphan Legume from the Brazilian Caatinga.</title>
        <authorList>
            <person name="Ferreira-Neto J.R.C."/>
            <person name="da Silva M.D."/>
            <person name="Binneck E."/>
            <person name="de Melo N.F."/>
            <person name="da Silva R.H."/>
            <person name="de Melo A.L.T.M."/>
            <person name="Pandolfi V."/>
            <person name="Bustamante F.O."/>
            <person name="Brasileiro-Vidal A.C."/>
            <person name="Benko-Iseppon A.M."/>
        </authorList>
    </citation>
    <scope>NUCLEOTIDE SEQUENCE [LARGE SCALE GENOMIC DNA]</scope>
    <source>
        <tissue evidence="11">Leaves</tissue>
    </source>
</reference>
<proteinExistence type="inferred from homology"/>
<dbReference type="PANTHER" id="PTHR31595">
    <property type="entry name" value="LONG-CHAIN-ALCOHOL O-FATTY-ACYLTRANSFERASE 3-RELATED"/>
    <property type="match status" value="1"/>
</dbReference>
<name>A0ABU6QX85_9FABA</name>
<comment type="subcellular location">
    <subcellularLocation>
        <location evidence="1">Membrane</location>
        <topology evidence="1">Multi-pass membrane protein</topology>
    </subcellularLocation>
</comment>
<keyword evidence="6" id="KW-0443">Lipid metabolism</keyword>
<dbReference type="Pfam" id="PF13813">
    <property type="entry name" value="MBOAT_2"/>
    <property type="match status" value="1"/>
</dbReference>
<keyword evidence="12" id="KW-1185">Reference proteome</keyword>
<accession>A0ABU6QX85</accession>
<evidence type="ECO:0000256" key="1">
    <source>
        <dbReference type="ARBA" id="ARBA00004141"/>
    </source>
</evidence>